<keyword evidence="2" id="KW-1185">Reference proteome</keyword>
<dbReference type="Proteomes" id="UP000320762">
    <property type="component" value="Unassembled WGS sequence"/>
</dbReference>
<evidence type="ECO:0000313" key="1">
    <source>
        <dbReference type="EMBL" id="TRM63888.1"/>
    </source>
</evidence>
<proteinExistence type="predicted"/>
<dbReference type="AlphaFoldDB" id="A0A550CGF6"/>
<sequence length="123" mass="14007">MSIKMVLYPPSWLGLRPSFTTTMANASCTLSSITASTMYRSASPLTKDTLNMVRCYSTTHRTLPHAIQQDERSCGLIAINTIAHNALEQSLWRQDEEEVDRLRWFNRFCRAYDKLVSSCGVLQ</sequence>
<comment type="caution">
    <text evidence="1">The sequence shown here is derived from an EMBL/GenBank/DDBJ whole genome shotgun (WGS) entry which is preliminary data.</text>
</comment>
<dbReference type="OrthoDB" id="2671065at2759"/>
<accession>A0A550CGF6</accession>
<dbReference type="EMBL" id="VDMD01000008">
    <property type="protein sequence ID" value="TRM63888.1"/>
    <property type="molecule type" value="Genomic_DNA"/>
</dbReference>
<gene>
    <name evidence="1" type="ORF">BD626DRAFT_493054</name>
</gene>
<organism evidence="1 2">
    <name type="scientific">Schizophyllum amplum</name>
    <dbReference type="NCBI Taxonomy" id="97359"/>
    <lineage>
        <taxon>Eukaryota</taxon>
        <taxon>Fungi</taxon>
        <taxon>Dikarya</taxon>
        <taxon>Basidiomycota</taxon>
        <taxon>Agaricomycotina</taxon>
        <taxon>Agaricomycetes</taxon>
        <taxon>Agaricomycetidae</taxon>
        <taxon>Agaricales</taxon>
        <taxon>Schizophyllaceae</taxon>
        <taxon>Schizophyllum</taxon>
    </lineage>
</organism>
<reference evidence="1 2" key="1">
    <citation type="journal article" date="2019" name="New Phytol.">
        <title>Comparative genomics reveals unique wood-decay strategies and fruiting body development in the Schizophyllaceae.</title>
        <authorList>
            <person name="Almasi E."/>
            <person name="Sahu N."/>
            <person name="Krizsan K."/>
            <person name="Balint B."/>
            <person name="Kovacs G.M."/>
            <person name="Kiss B."/>
            <person name="Cseklye J."/>
            <person name="Drula E."/>
            <person name="Henrissat B."/>
            <person name="Nagy I."/>
            <person name="Chovatia M."/>
            <person name="Adam C."/>
            <person name="LaButti K."/>
            <person name="Lipzen A."/>
            <person name="Riley R."/>
            <person name="Grigoriev I.V."/>
            <person name="Nagy L.G."/>
        </authorList>
    </citation>
    <scope>NUCLEOTIDE SEQUENCE [LARGE SCALE GENOMIC DNA]</scope>
    <source>
        <strain evidence="1 2">NL-1724</strain>
    </source>
</reference>
<evidence type="ECO:0000313" key="2">
    <source>
        <dbReference type="Proteomes" id="UP000320762"/>
    </source>
</evidence>
<protein>
    <submittedName>
        <fullName evidence="1">Uncharacterized protein</fullName>
    </submittedName>
</protein>
<name>A0A550CGF6_9AGAR</name>